<proteinExistence type="predicted"/>
<reference evidence="2" key="1">
    <citation type="submission" date="2023-06" db="EMBL/GenBank/DDBJ databases">
        <authorList>
            <consortium name="Lawrence Berkeley National Laboratory"/>
            <person name="Ahrendt S."/>
            <person name="Sahu N."/>
            <person name="Indic B."/>
            <person name="Wong-Bajracharya J."/>
            <person name="Merenyi Z."/>
            <person name="Ke H.-M."/>
            <person name="Monk M."/>
            <person name="Kocsube S."/>
            <person name="Drula E."/>
            <person name="Lipzen A."/>
            <person name="Balint B."/>
            <person name="Henrissat B."/>
            <person name="Andreopoulos B."/>
            <person name="Martin F.M."/>
            <person name="Harder C.B."/>
            <person name="Rigling D."/>
            <person name="Ford K.L."/>
            <person name="Foster G.D."/>
            <person name="Pangilinan J."/>
            <person name="Papanicolaou A."/>
            <person name="Barry K."/>
            <person name="LaButti K."/>
            <person name="Viragh M."/>
            <person name="Koriabine M."/>
            <person name="Yan M."/>
            <person name="Riley R."/>
            <person name="Champramary S."/>
            <person name="Plett K.L."/>
            <person name="Tsai I.J."/>
            <person name="Slot J."/>
            <person name="Sipos G."/>
            <person name="Plett J."/>
            <person name="Nagy L.G."/>
            <person name="Grigoriev I.V."/>
        </authorList>
    </citation>
    <scope>NUCLEOTIDE SEQUENCE</scope>
    <source>
        <strain evidence="2">ICMP 16352</strain>
    </source>
</reference>
<name>A0AA39U978_9AGAR</name>
<dbReference type="SUPFAM" id="SSF81383">
    <property type="entry name" value="F-box domain"/>
    <property type="match status" value="1"/>
</dbReference>
<dbReference type="InterPro" id="IPR001810">
    <property type="entry name" value="F-box_dom"/>
</dbReference>
<evidence type="ECO:0000313" key="3">
    <source>
        <dbReference type="Proteomes" id="UP001175227"/>
    </source>
</evidence>
<gene>
    <name evidence="2" type="ORF">IW261DRAFT_1484113</name>
</gene>
<keyword evidence="3" id="KW-1185">Reference proteome</keyword>
<evidence type="ECO:0000259" key="1">
    <source>
        <dbReference type="Pfam" id="PF12937"/>
    </source>
</evidence>
<dbReference type="AlphaFoldDB" id="A0AA39U978"/>
<dbReference type="InterPro" id="IPR036047">
    <property type="entry name" value="F-box-like_dom_sf"/>
</dbReference>
<feature type="domain" description="F-box" evidence="1">
    <location>
        <begin position="13"/>
        <end position="64"/>
    </location>
</feature>
<protein>
    <recommendedName>
        <fullName evidence="1">F-box domain-containing protein</fullName>
    </recommendedName>
</protein>
<dbReference type="Pfam" id="PF12937">
    <property type="entry name" value="F-box-like"/>
    <property type="match status" value="1"/>
</dbReference>
<organism evidence="2 3">
    <name type="scientific">Armillaria novae-zelandiae</name>
    <dbReference type="NCBI Taxonomy" id="153914"/>
    <lineage>
        <taxon>Eukaryota</taxon>
        <taxon>Fungi</taxon>
        <taxon>Dikarya</taxon>
        <taxon>Basidiomycota</taxon>
        <taxon>Agaricomycotina</taxon>
        <taxon>Agaricomycetes</taxon>
        <taxon>Agaricomycetidae</taxon>
        <taxon>Agaricales</taxon>
        <taxon>Marasmiineae</taxon>
        <taxon>Physalacriaceae</taxon>
        <taxon>Armillaria</taxon>
    </lineage>
</organism>
<dbReference type="Proteomes" id="UP001175227">
    <property type="component" value="Unassembled WGS sequence"/>
</dbReference>
<comment type="caution">
    <text evidence="2">The sequence shown here is derived from an EMBL/GenBank/DDBJ whole genome shotgun (WGS) entry which is preliminary data.</text>
</comment>
<dbReference type="EMBL" id="JAUEPR010000015">
    <property type="protein sequence ID" value="KAK0477793.1"/>
    <property type="molecule type" value="Genomic_DNA"/>
</dbReference>
<sequence>MTSTNKMQGNSAINLLPDEFLLGIFALGTIDTDGADFSFLAAAVCQYWRSLAINDARLWTSLTITPSREVPSLSPYGQSDPRAIFHREAHRLFDILPCWPSSKSFTDAHFTVLSALLAEHAHRIRSFKVQAAKWREIICLCNHLPFTNMPRLQIWNVVTISDLMYCDEYNETHPVDALSVLAYAFHSDSEHVPIQELKRSAILLYPALTDVTISGVPVAWTYFSASNLRKLVLTKYPLENRLLMQTLHGILMGHIATEVEWADNHLLLRRLTLPRIKEIEIGYMHAQEACRILQTFDLPALRNLRLEGLIDYEVDSSMIFIDVMKYLPVEQLEELTLLSIRLPLGDLPDSDLVKDGSIAEESLPLLLQFVRRLVVVHTLVLSHCSDALFKYMNYTKGDSMNLAGLKKLSIWENTEDPEIGSVPFLRERVEMGTVDGQYVGSVIEEMRLVMHFSIEDDAMEGYLKVAEHTTDLT</sequence>
<evidence type="ECO:0000313" key="2">
    <source>
        <dbReference type="EMBL" id="KAK0477793.1"/>
    </source>
</evidence>
<accession>A0AA39U978</accession>
<dbReference type="Gene3D" id="1.20.1280.50">
    <property type="match status" value="1"/>
</dbReference>